<evidence type="ECO:0000256" key="1">
    <source>
        <dbReference type="ARBA" id="ARBA00004138"/>
    </source>
</evidence>
<gene>
    <name evidence="11" type="ORF">NQ317_016825</name>
</gene>
<keyword evidence="4" id="KW-0812">Transmembrane</keyword>
<sequence length="101" mass="11401">MAMKILTNIFDISFRNSLFFQKWWMRLSTLCHGLLGGLALRPLVVPNLYYSSTGRGFSVILCRAGSRPLCVVCIVSVFDRVDIAHVKLKNLKELLNTGKVQ</sequence>
<evidence type="ECO:0000256" key="7">
    <source>
        <dbReference type="ARBA" id="ARBA00023069"/>
    </source>
</evidence>
<name>A0ABQ9JLT8_9CUCU</name>
<dbReference type="PANTHER" id="PTHR28388">
    <property type="entry name" value="TRANSMEMBRANE PROTEIN 237"/>
    <property type="match status" value="1"/>
</dbReference>
<comment type="subcellular location">
    <subcellularLocation>
        <location evidence="1">Cell projection</location>
        <location evidence="1">Cilium</location>
    </subcellularLocation>
    <subcellularLocation>
        <location evidence="2">Membrane</location>
        <topology evidence="2">Multi-pass membrane protein</topology>
    </subcellularLocation>
</comment>
<organism evidence="11 12">
    <name type="scientific">Molorchus minor</name>
    <dbReference type="NCBI Taxonomy" id="1323400"/>
    <lineage>
        <taxon>Eukaryota</taxon>
        <taxon>Metazoa</taxon>
        <taxon>Ecdysozoa</taxon>
        <taxon>Arthropoda</taxon>
        <taxon>Hexapoda</taxon>
        <taxon>Insecta</taxon>
        <taxon>Pterygota</taxon>
        <taxon>Neoptera</taxon>
        <taxon>Endopterygota</taxon>
        <taxon>Coleoptera</taxon>
        <taxon>Polyphaga</taxon>
        <taxon>Cucujiformia</taxon>
        <taxon>Chrysomeloidea</taxon>
        <taxon>Cerambycidae</taxon>
        <taxon>Lamiinae</taxon>
        <taxon>Monochamini</taxon>
        <taxon>Molorchus</taxon>
    </lineage>
</organism>
<evidence type="ECO:0000256" key="8">
    <source>
        <dbReference type="ARBA" id="ARBA00023136"/>
    </source>
</evidence>
<protein>
    <submittedName>
        <fullName evidence="11">Uncharacterized protein</fullName>
    </submittedName>
</protein>
<proteinExistence type="inferred from homology"/>
<reference evidence="11" key="1">
    <citation type="journal article" date="2023" name="Insect Mol. Biol.">
        <title>Genome sequencing provides insights into the evolution of gene families encoding plant cell wall-degrading enzymes in longhorned beetles.</title>
        <authorList>
            <person name="Shin N.R."/>
            <person name="Okamura Y."/>
            <person name="Kirsch R."/>
            <person name="Pauchet Y."/>
        </authorList>
    </citation>
    <scope>NUCLEOTIDE SEQUENCE</scope>
    <source>
        <strain evidence="11">MMC_N1</strain>
    </source>
</reference>
<comment type="caution">
    <text evidence="11">The sequence shown here is derived from an EMBL/GenBank/DDBJ whole genome shotgun (WGS) entry which is preliminary data.</text>
</comment>
<comment type="similarity">
    <text evidence="3">Belongs to the TMEM237 family.</text>
</comment>
<dbReference type="EMBL" id="JAPWTJ010000365">
    <property type="protein sequence ID" value="KAJ8979191.1"/>
    <property type="molecule type" value="Genomic_DNA"/>
</dbReference>
<evidence type="ECO:0000256" key="2">
    <source>
        <dbReference type="ARBA" id="ARBA00004141"/>
    </source>
</evidence>
<evidence type="ECO:0000256" key="10">
    <source>
        <dbReference type="ARBA" id="ARBA00025631"/>
    </source>
</evidence>
<evidence type="ECO:0000256" key="5">
    <source>
        <dbReference type="ARBA" id="ARBA00022794"/>
    </source>
</evidence>
<evidence type="ECO:0000313" key="12">
    <source>
        <dbReference type="Proteomes" id="UP001162164"/>
    </source>
</evidence>
<dbReference type="Proteomes" id="UP001162164">
    <property type="component" value="Unassembled WGS sequence"/>
</dbReference>
<evidence type="ECO:0000256" key="9">
    <source>
        <dbReference type="ARBA" id="ARBA00023273"/>
    </source>
</evidence>
<dbReference type="Pfam" id="PF15383">
    <property type="entry name" value="TMEM237"/>
    <property type="match status" value="1"/>
</dbReference>
<keyword evidence="7" id="KW-0969">Cilium</keyword>
<accession>A0ABQ9JLT8</accession>
<comment type="function">
    <text evidence="10">Component of the transition zone in primary cilia. Required for ciliogenesis.</text>
</comment>
<keyword evidence="9" id="KW-0966">Cell projection</keyword>
<dbReference type="PANTHER" id="PTHR28388:SF1">
    <property type="entry name" value="TRANSMEMBRANE PROTEIN 237"/>
    <property type="match status" value="1"/>
</dbReference>
<keyword evidence="5" id="KW-0970">Cilium biogenesis/degradation</keyword>
<evidence type="ECO:0000256" key="3">
    <source>
        <dbReference type="ARBA" id="ARBA00008783"/>
    </source>
</evidence>
<keyword evidence="6" id="KW-1133">Transmembrane helix</keyword>
<evidence type="ECO:0000313" key="11">
    <source>
        <dbReference type="EMBL" id="KAJ8979191.1"/>
    </source>
</evidence>
<evidence type="ECO:0000256" key="4">
    <source>
        <dbReference type="ARBA" id="ARBA00022692"/>
    </source>
</evidence>
<evidence type="ECO:0000256" key="6">
    <source>
        <dbReference type="ARBA" id="ARBA00022989"/>
    </source>
</evidence>
<keyword evidence="12" id="KW-1185">Reference proteome</keyword>
<dbReference type="InterPro" id="IPR029409">
    <property type="entry name" value="TMEM237"/>
</dbReference>
<keyword evidence="8" id="KW-0472">Membrane</keyword>